<keyword evidence="2" id="KW-0472">Membrane</keyword>
<feature type="transmembrane region" description="Helical" evidence="2">
    <location>
        <begin position="504"/>
        <end position="526"/>
    </location>
</feature>
<evidence type="ECO:0000256" key="1">
    <source>
        <dbReference type="SAM" id="MobiDB-lite"/>
    </source>
</evidence>
<dbReference type="Pfam" id="PF11374">
    <property type="entry name" value="DUF3176"/>
    <property type="match status" value="1"/>
</dbReference>
<organism evidence="3 4">
    <name type="scientific">Sphaerosporella brunnea</name>
    <dbReference type="NCBI Taxonomy" id="1250544"/>
    <lineage>
        <taxon>Eukaryota</taxon>
        <taxon>Fungi</taxon>
        <taxon>Dikarya</taxon>
        <taxon>Ascomycota</taxon>
        <taxon>Pezizomycotina</taxon>
        <taxon>Pezizomycetes</taxon>
        <taxon>Pezizales</taxon>
        <taxon>Pyronemataceae</taxon>
        <taxon>Sphaerosporella</taxon>
    </lineage>
</organism>
<reference evidence="3 4" key="1">
    <citation type="submission" date="2019-09" db="EMBL/GenBank/DDBJ databases">
        <title>Draft genome of the ectomycorrhizal ascomycete Sphaerosporella brunnea.</title>
        <authorList>
            <consortium name="DOE Joint Genome Institute"/>
            <person name="Benucci G.M."/>
            <person name="Marozzi G."/>
            <person name="Antonielli L."/>
            <person name="Sanchez S."/>
            <person name="Marco P."/>
            <person name="Wang X."/>
            <person name="Falini L.B."/>
            <person name="Barry K."/>
            <person name="Haridas S."/>
            <person name="Lipzen A."/>
            <person name="Labutti K."/>
            <person name="Grigoriev I.V."/>
            <person name="Murat C."/>
            <person name="Martin F."/>
            <person name="Albertini E."/>
            <person name="Donnini D."/>
            <person name="Bonito G."/>
        </authorList>
    </citation>
    <scope>NUCLEOTIDE SEQUENCE [LARGE SCALE GENOMIC DNA]</scope>
    <source>
        <strain evidence="3 4">Sb_GMNB300</strain>
    </source>
</reference>
<dbReference type="PANTHER" id="PTHR35394">
    <property type="entry name" value="DUF3176 DOMAIN-CONTAINING PROTEIN"/>
    <property type="match status" value="1"/>
</dbReference>
<gene>
    <name evidence="3" type="ORF">FN846DRAFT_916091</name>
</gene>
<comment type="caution">
    <text evidence="3">The sequence shown here is derived from an EMBL/GenBank/DDBJ whole genome shotgun (WGS) entry which is preliminary data.</text>
</comment>
<sequence>MGRKDYIPLDDVAPEGRSRGSQPFPSPETPSFPLHPTRDELATPDLRGSYKRISTPPRGHAVGKFYVYTWWFEWLCLLGSGVGFALTGFLLRYLHNAPIPQWASAGSGLSLNSILSVLSTMSRTSLLVPLDNALGQLMWLAFAHRARALADAELFNEAARGPWGAFMLMWRAREKGVAALGSFLVIMAVALGFTQQQLISYPTRTDLLPDPTGLTQVGRAPEFYDSYQDTSNATDGPTVPVVEFRVWASLYSSLNHYQVHDPIYRCDSGNCKYPPFYTLAVCSTCRADTSFESGCDAEQDWCWARYKTLEGHATRKLGETEVYSTIINQTASTAGSSIVDTYTLNVSSSTWPPTYAAFECHVMWCIRQIEAKVENATYSETEMSYSTAAEMQPDGTAKFSYDDGGTKKSFSVTQNSQKAYKALANDLTGWSRRSPTGRWIHSSPLFSGMAAFSVADMTVGGQHWHRHKTNPVEVMADGMSNALRSILDVDGQRVEKHTLVRVRWWWLLYPAALWVLAVVFMILVVWKTKKNAQFVGPWGCSAIAMMLWGVDESIRDRVGHWSAEQMEKNSRDVKVILVRDGEWWKLKEVDPLGKDSGLGLY</sequence>
<feature type="transmembrane region" description="Helical" evidence="2">
    <location>
        <begin position="176"/>
        <end position="194"/>
    </location>
</feature>
<feature type="region of interest" description="Disordered" evidence="1">
    <location>
        <begin position="1"/>
        <end position="38"/>
    </location>
</feature>
<evidence type="ECO:0000313" key="3">
    <source>
        <dbReference type="EMBL" id="KAA8913652.1"/>
    </source>
</evidence>
<dbReference type="AlphaFoldDB" id="A0A5J5F8S2"/>
<dbReference type="OrthoDB" id="5376804at2759"/>
<keyword evidence="2" id="KW-1133">Transmembrane helix</keyword>
<name>A0A5J5F8S2_9PEZI</name>
<keyword evidence="4" id="KW-1185">Reference proteome</keyword>
<feature type="transmembrane region" description="Helical" evidence="2">
    <location>
        <begin position="71"/>
        <end position="91"/>
    </location>
</feature>
<evidence type="ECO:0000313" key="4">
    <source>
        <dbReference type="Proteomes" id="UP000326924"/>
    </source>
</evidence>
<dbReference type="Proteomes" id="UP000326924">
    <property type="component" value="Unassembled WGS sequence"/>
</dbReference>
<protein>
    <submittedName>
        <fullName evidence="3">Uncharacterized protein</fullName>
    </submittedName>
</protein>
<dbReference type="InterPro" id="IPR021514">
    <property type="entry name" value="DUF3176"/>
</dbReference>
<evidence type="ECO:0000256" key="2">
    <source>
        <dbReference type="SAM" id="Phobius"/>
    </source>
</evidence>
<dbReference type="PANTHER" id="PTHR35394:SF5">
    <property type="entry name" value="DUF3176 DOMAIN-CONTAINING PROTEIN"/>
    <property type="match status" value="1"/>
</dbReference>
<dbReference type="InParanoid" id="A0A5J5F8S2"/>
<keyword evidence="2" id="KW-0812">Transmembrane</keyword>
<dbReference type="EMBL" id="VXIS01000013">
    <property type="protein sequence ID" value="KAA8913652.1"/>
    <property type="molecule type" value="Genomic_DNA"/>
</dbReference>
<accession>A0A5J5F8S2</accession>
<proteinExistence type="predicted"/>